<gene>
    <name evidence="1" type="ORF">SCD90_13815</name>
</gene>
<name>A0ABU4RQL7_9HYPH</name>
<protein>
    <recommendedName>
        <fullName evidence="3">Lipoprotein</fullName>
    </recommendedName>
</protein>
<evidence type="ECO:0000313" key="1">
    <source>
        <dbReference type="EMBL" id="MDX6807143.1"/>
    </source>
</evidence>
<organism evidence="1 2">
    <name type="scientific">Terrihabitans rhizophilus</name>
    <dbReference type="NCBI Taxonomy" id="3092662"/>
    <lineage>
        <taxon>Bacteria</taxon>
        <taxon>Pseudomonadati</taxon>
        <taxon>Pseudomonadota</taxon>
        <taxon>Alphaproteobacteria</taxon>
        <taxon>Hyphomicrobiales</taxon>
        <taxon>Terrihabitans</taxon>
    </lineage>
</organism>
<comment type="caution">
    <text evidence="1">The sequence shown here is derived from an EMBL/GenBank/DDBJ whole genome shotgun (WGS) entry which is preliminary data.</text>
</comment>
<dbReference type="Proteomes" id="UP001274321">
    <property type="component" value="Unassembled WGS sequence"/>
</dbReference>
<dbReference type="EMBL" id="JAXAFJ010000009">
    <property type="protein sequence ID" value="MDX6807143.1"/>
    <property type="molecule type" value="Genomic_DNA"/>
</dbReference>
<sequence length="120" mass="12445">MIGAVAVLGTAACAQKPETIQASYISDVGYQSWRCDQLAGEAPRIEAALAQASAQQNQTRSNDTAGVIFLGLPVSSMSGGNVAPEIARLKGEKEAIRRAMTLKDCGRAAPASSAPSRRPS</sequence>
<evidence type="ECO:0008006" key="3">
    <source>
        <dbReference type="Google" id="ProtNLM"/>
    </source>
</evidence>
<evidence type="ECO:0000313" key="2">
    <source>
        <dbReference type="Proteomes" id="UP001274321"/>
    </source>
</evidence>
<proteinExistence type="predicted"/>
<dbReference type="RefSeq" id="WP_319845265.1">
    <property type="nucleotide sequence ID" value="NZ_JAXAFJ010000009.1"/>
</dbReference>
<keyword evidence="2" id="KW-1185">Reference proteome</keyword>
<reference evidence="1 2" key="1">
    <citation type="submission" date="2023-11" db="EMBL/GenBank/DDBJ databases">
        <authorList>
            <person name="Bao R."/>
        </authorList>
    </citation>
    <scope>NUCLEOTIDE SEQUENCE [LARGE SCALE GENOMIC DNA]</scope>
    <source>
        <strain evidence="1 2">PJ23</strain>
    </source>
</reference>
<accession>A0ABU4RQL7</accession>